<dbReference type="Proteomes" id="UP000246278">
    <property type="component" value="Unassembled WGS sequence"/>
</dbReference>
<dbReference type="Pfam" id="PF00291">
    <property type="entry name" value="PALP"/>
    <property type="match status" value="1"/>
</dbReference>
<comment type="cofactor">
    <cofactor evidence="1">
        <name>pyridoxal 5'-phosphate</name>
        <dbReference type="ChEBI" id="CHEBI:597326"/>
    </cofactor>
</comment>
<protein>
    <submittedName>
        <fullName evidence="6">Cysteine synthase</fullName>
    </submittedName>
</protein>
<evidence type="ECO:0000259" key="5">
    <source>
        <dbReference type="PROSITE" id="PS51371"/>
    </source>
</evidence>
<proteinExistence type="inferred from homology"/>
<gene>
    <name evidence="6" type="ORF">CR164_02910</name>
</gene>
<dbReference type="SMART" id="SM00116">
    <property type="entry name" value="CBS"/>
    <property type="match status" value="1"/>
</dbReference>
<evidence type="ECO:0000256" key="4">
    <source>
        <dbReference type="PROSITE-ProRule" id="PRU00703"/>
    </source>
</evidence>
<dbReference type="OrthoDB" id="9808024at2"/>
<keyword evidence="4" id="KW-0129">CBS domain</keyword>
<dbReference type="PANTHER" id="PTHR10314">
    <property type="entry name" value="CYSTATHIONINE BETA-SYNTHASE"/>
    <property type="match status" value="1"/>
</dbReference>
<dbReference type="GO" id="GO:0044272">
    <property type="term" value="P:sulfur compound biosynthetic process"/>
    <property type="evidence" value="ECO:0007669"/>
    <property type="project" value="UniProtKB-ARBA"/>
</dbReference>
<name>A0A317TAM7_9CHLB</name>
<dbReference type="GO" id="GO:0006534">
    <property type="term" value="P:cysteine metabolic process"/>
    <property type="evidence" value="ECO:0007669"/>
    <property type="project" value="UniProtKB-ARBA"/>
</dbReference>
<dbReference type="RefSeq" id="WP_110022427.1">
    <property type="nucleotide sequence ID" value="NZ_PDNZ01000002.1"/>
</dbReference>
<dbReference type="CDD" id="cd01561">
    <property type="entry name" value="CBS_like"/>
    <property type="match status" value="1"/>
</dbReference>
<dbReference type="FunFam" id="3.40.50.1100:FF:000003">
    <property type="entry name" value="Cystathionine beta-synthase"/>
    <property type="match status" value="1"/>
</dbReference>
<comment type="caution">
    <text evidence="6">The sequence shown here is derived from an EMBL/GenBank/DDBJ whole genome shotgun (WGS) entry which is preliminary data.</text>
</comment>
<reference evidence="7" key="1">
    <citation type="submission" date="2017-10" db="EMBL/GenBank/DDBJ databases">
        <authorList>
            <person name="Gaisin V.A."/>
            <person name="Rysina M.S."/>
            <person name="Grouzdev D.S."/>
        </authorList>
    </citation>
    <scope>NUCLEOTIDE SEQUENCE [LARGE SCALE GENOMIC DNA]</scope>
    <source>
        <strain evidence="7">V1</strain>
    </source>
</reference>
<dbReference type="SUPFAM" id="SSF54631">
    <property type="entry name" value="CBS-domain pair"/>
    <property type="match status" value="1"/>
</dbReference>
<dbReference type="Gene3D" id="3.10.580.10">
    <property type="entry name" value="CBS-domain"/>
    <property type="match status" value="1"/>
</dbReference>
<keyword evidence="7" id="KW-1185">Reference proteome</keyword>
<dbReference type="GO" id="GO:0009069">
    <property type="term" value="P:serine family amino acid metabolic process"/>
    <property type="evidence" value="ECO:0007669"/>
    <property type="project" value="UniProtKB-ARBA"/>
</dbReference>
<dbReference type="InterPro" id="IPR001926">
    <property type="entry name" value="TrpB-like_PALP"/>
</dbReference>
<evidence type="ECO:0000313" key="7">
    <source>
        <dbReference type="Proteomes" id="UP000246278"/>
    </source>
</evidence>
<keyword evidence="3" id="KW-0663">Pyridoxal phosphate</keyword>
<evidence type="ECO:0000256" key="1">
    <source>
        <dbReference type="ARBA" id="ARBA00001933"/>
    </source>
</evidence>
<dbReference type="PROSITE" id="PS51371">
    <property type="entry name" value="CBS"/>
    <property type="match status" value="1"/>
</dbReference>
<evidence type="ECO:0000256" key="2">
    <source>
        <dbReference type="ARBA" id="ARBA00007103"/>
    </source>
</evidence>
<evidence type="ECO:0000256" key="3">
    <source>
        <dbReference type="ARBA" id="ARBA00022898"/>
    </source>
</evidence>
<organism evidence="6 7">
    <name type="scientific">Prosthecochloris marina</name>
    <dbReference type="NCBI Taxonomy" id="2017681"/>
    <lineage>
        <taxon>Bacteria</taxon>
        <taxon>Pseudomonadati</taxon>
        <taxon>Chlorobiota</taxon>
        <taxon>Chlorobiia</taxon>
        <taxon>Chlorobiales</taxon>
        <taxon>Chlorobiaceae</taxon>
        <taxon>Prosthecochloris</taxon>
    </lineage>
</organism>
<dbReference type="InterPro" id="IPR046342">
    <property type="entry name" value="CBS_dom_sf"/>
</dbReference>
<comment type="similarity">
    <text evidence="2">Belongs to the cysteine synthase/cystathionine beta-synthase family.</text>
</comment>
<accession>A0A317TAM7</accession>
<feature type="domain" description="CBS" evidence="5">
    <location>
        <begin position="341"/>
        <end position="398"/>
    </location>
</feature>
<dbReference type="InterPro" id="IPR000644">
    <property type="entry name" value="CBS_dom"/>
</dbReference>
<dbReference type="InterPro" id="IPR050214">
    <property type="entry name" value="Cys_Synth/Cystath_Beta-Synth"/>
</dbReference>
<evidence type="ECO:0000313" key="6">
    <source>
        <dbReference type="EMBL" id="PWW82711.1"/>
    </source>
</evidence>
<dbReference type="SUPFAM" id="SSF53686">
    <property type="entry name" value="Tryptophan synthase beta subunit-like PLP-dependent enzymes"/>
    <property type="match status" value="1"/>
</dbReference>
<dbReference type="Pfam" id="PF00571">
    <property type="entry name" value="CBS"/>
    <property type="match status" value="1"/>
</dbReference>
<dbReference type="EMBL" id="PDNZ01000002">
    <property type="protein sequence ID" value="PWW82711.1"/>
    <property type="molecule type" value="Genomic_DNA"/>
</dbReference>
<sequence length="457" mass="50453">MWQQNIFSRTDSTPMVLINRSTRHIKPRIMAKVEFLNPSGTHYCRVANSIVDHAEKEGLVKPGMTLVDWTYGCSGIALAMAAVTRGYKILLVVPDKISREKQQVLKALGAEIVITPSDALPGEPRSCVNVAENLVRNIPHAFFANMYEHERNRNVHIEETGPEIWEQTEGGVSHLFVPVISGAMIAGLGRFLKAKRPDIKIIGVEPEGSIYRELLHSSRAGKAAAYELEEIGGLWESKYWDASVIDDIVQVNDRDALNCGRELLRTDALFAGGASGAVLFAAMRAGALLDESAQIVVILSDYGGYYLSKMYNDEWMKQKGFYRKASSLKDEITAEGIVGLKTRKELICAHPEHTLSEVFEMMRQHDVSQVPVVSYGTAIGSISENKILSILIENDEAMNSKVVGYMEQSFPVCSSDATISELSEKLQESTSGVLITLSDGSFQLLTRSDLIEALTHK</sequence>
<dbReference type="InterPro" id="IPR036052">
    <property type="entry name" value="TrpB-like_PALP_sf"/>
</dbReference>
<dbReference type="AlphaFoldDB" id="A0A317TAM7"/>
<dbReference type="Gene3D" id="3.40.50.1100">
    <property type="match status" value="2"/>
</dbReference>